<evidence type="ECO:0000313" key="1">
    <source>
        <dbReference type="EMBL" id="CAB5077494.1"/>
    </source>
</evidence>
<protein>
    <submittedName>
        <fullName evidence="1">Unannotated protein</fullName>
    </submittedName>
</protein>
<proteinExistence type="predicted"/>
<organism evidence="1">
    <name type="scientific">freshwater metagenome</name>
    <dbReference type="NCBI Taxonomy" id="449393"/>
    <lineage>
        <taxon>unclassified sequences</taxon>
        <taxon>metagenomes</taxon>
        <taxon>ecological metagenomes</taxon>
    </lineage>
</organism>
<sequence>MTFCVAISFVAIEFATNAARTADETVAVAASAFLFVSARLVTVADRRTASGATLTLPSADIVM</sequence>
<accession>A0A6J7VER9</accession>
<dbReference type="AlphaFoldDB" id="A0A6J7VER9"/>
<gene>
    <name evidence="1" type="ORF">UFOPK4401_01243</name>
</gene>
<reference evidence="1" key="1">
    <citation type="submission" date="2020-05" db="EMBL/GenBank/DDBJ databases">
        <authorList>
            <person name="Chiriac C."/>
            <person name="Salcher M."/>
            <person name="Ghai R."/>
            <person name="Kavagutti S V."/>
        </authorList>
    </citation>
    <scope>NUCLEOTIDE SEQUENCE</scope>
</reference>
<dbReference type="EMBL" id="CAFBRB010000175">
    <property type="protein sequence ID" value="CAB5077494.1"/>
    <property type="molecule type" value="Genomic_DNA"/>
</dbReference>
<name>A0A6J7VER9_9ZZZZ</name>